<dbReference type="RefSeq" id="WP_075908154.1">
    <property type="nucleotide sequence ID" value="NZ_CP041150.1"/>
</dbReference>
<gene>
    <name evidence="1" type="ORF">FJK96_18195</name>
</gene>
<name>A0AB73U6P0_MYCCH</name>
<accession>A0AB73U6P0</accession>
<protein>
    <submittedName>
        <fullName evidence="1">Uncharacterized protein</fullName>
    </submittedName>
</protein>
<evidence type="ECO:0000313" key="2">
    <source>
        <dbReference type="Proteomes" id="UP000317728"/>
    </source>
</evidence>
<dbReference type="EMBL" id="CP041150">
    <property type="protein sequence ID" value="QDF71893.1"/>
    <property type="molecule type" value="Genomic_DNA"/>
</dbReference>
<sequence length="142" mass="15018">MTSPEQVYADKLDDIADSLLLHLGGLDEWRDDALALGDIASHLRALAQPDTPTGKATTMGEPIIDTEAVVVDQRHTYLFYGALLAEIAGLAAHLADLNGRQVRITSHGAHLDVLGQIVKAVAGAEVLIRDSRSADEAEAAGL</sequence>
<dbReference type="Proteomes" id="UP000317728">
    <property type="component" value="Chromosome"/>
</dbReference>
<dbReference type="AlphaFoldDB" id="A0AB73U6P0"/>
<evidence type="ECO:0000313" key="1">
    <source>
        <dbReference type="EMBL" id="QDF71893.1"/>
    </source>
</evidence>
<organism evidence="1 2">
    <name type="scientific">Mycobacteroides chelonae</name>
    <name type="common">Mycobacterium chelonae</name>
    <dbReference type="NCBI Taxonomy" id="1774"/>
    <lineage>
        <taxon>Bacteria</taxon>
        <taxon>Bacillati</taxon>
        <taxon>Actinomycetota</taxon>
        <taxon>Actinomycetes</taxon>
        <taxon>Mycobacteriales</taxon>
        <taxon>Mycobacteriaceae</taxon>
        <taxon>Mycobacteroides</taxon>
    </lineage>
</organism>
<proteinExistence type="predicted"/>
<reference evidence="1 2" key="1">
    <citation type="submission" date="2019-06" db="EMBL/GenBank/DDBJ databases">
        <title>Whole geneome sequnce of Mycobacteroides chelonae M77 isolated from bovine milk from Meghalaya, India.</title>
        <authorList>
            <person name="Vise E."/>
            <person name="Das S."/>
            <person name="Garg A."/>
            <person name="Ghatak S."/>
            <person name="Shakuntala I."/>
            <person name="Milton A.A.P."/>
            <person name="Karam A."/>
            <person name="Sanjukta R."/>
            <person name="Puro K."/>
            <person name="Sen A."/>
        </authorList>
    </citation>
    <scope>NUCLEOTIDE SEQUENCE [LARGE SCALE GENOMIC DNA]</scope>
    <source>
        <strain evidence="1 2">M77</strain>
    </source>
</reference>